<dbReference type="GO" id="GO:0009234">
    <property type="term" value="P:menaquinone biosynthetic process"/>
    <property type="evidence" value="ECO:0007669"/>
    <property type="project" value="InterPro"/>
</dbReference>
<protein>
    <recommendedName>
        <fullName evidence="3">1,4-dihydroxy-2-naphthoyl-CoA synthase</fullName>
        <ecNumber evidence="3">4.1.3.36</ecNumber>
    </recommendedName>
</protein>
<accession>A0A9D4YU81</accession>
<keyword evidence="2" id="KW-0456">Lyase</keyword>
<dbReference type="SUPFAM" id="SSF52096">
    <property type="entry name" value="ClpP/crotonase"/>
    <property type="match status" value="1"/>
</dbReference>
<evidence type="ECO:0000313" key="5">
    <source>
        <dbReference type="EMBL" id="KAI3426047.1"/>
    </source>
</evidence>
<dbReference type="SMR" id="A0A9D4YU81"/>
<dbReference type="CDD" id="cd06558">
    <property type="entry name" value="crotonase-like"/>
    <property type="match status" value="1"/>
</dbReference>
<dbReference type="AlphaFoldDB" id="A0A9D4YU81"/>
<sequence length="341" mass="37140">MNNASRRLNVLSQHLGKPCGERHVGEVELQPVAGSSNNAGTSYASATGQPSSYARVHGEVSRAPAHWRRIDTVAKEELREVRYEKAVEEGIAKVTINRPKKRNAFTPRTVMEMSWCFADAREDPTVGVVILTGEGPLAFCSGGDQSVRGAGGYVGSDGIPRLNVLDLQMQIRRLPKPVVAQVAGYAVGGGHILHMVCDLTIAADNAVFGQTGPKVGSFDAGYGSTHMARLVGQKKAREMWFLARLYDAQQALDMGLVNKVVPLDQLETETLAWCREMLRNSPMALRVLKSALNAAEDGQAGIQQLGGDATLLFYQSEEGNEGRQAYMEQRAPDFSRFKRLP</sequence>
<reference evidence="5" key="1">
    <citation type="journal article" date="2019" name="Plant J.">
        <title>Chlorella vulgaris genome assembly and annotation reveals the molecular basis for metabolic acclimation to high light conditions.</title>
        <authorList>
            <person name="Cecchin M."/>
            <person name="Marcolungo L."/>
            <person name="Rossato M."/>
            <person name="Girolomoni L."/>
            <person name="Cosentino E."/>
            <person name="Cuine S."/>
            <person name="Li-Beisson Y."/>
            <person name="Delledonne M."/>
            <person name="Ballottari M."/>
        </authorList>
    </citation>
    <scope>NUCLEOTIDE SEQUENCE</scope>
    <source>
        <strain evidence="5">211/11P</strain>
    </source>
</reference>
<dbReference type="EC" id="4.1.3.36" evidence="3"/>
<dbReference type="FunFam" id="3.90.226.10:FF:000003">
    <property type="entry name" value="1,4-dihydroxy-2-naphthoyl-CoA synthase"/>
    <property type="match status" value="1"/>
</dbReference>
<dbReference type="PANTHER" id="PTHR43113">
    <property type="entry name" value="NUCLEOSIDE-DIPHOSPHATE-SUGAR EPIMERASE"/>
    <property type="match status" value="1"/>
</dbReference>
<evidence type="ECO:0000256" key="1">
    <source>
        <dbReference type="ARBA" id="ARBA00000177"/>
    </source>
</evidence>
<comment type="similarity">
    <text evidence="4">Belongs to the enoyl-CoA hydratase/isomerase family.</text>
</comment>
<dbReference type="InterPro" id="IPR029045">
    <property type="entry name" value="ClpP/crotonase-like_dom_sf"/>
</dbReference>
<proteinExistence type="inferred from homology"/>
<dbReference type="InterPro" id="IPR018376">
    <property type="entry name" value="Enoyl-CoA_hyd/isom_CS"/>
</dbReference>
<dbReference type="HAMAP" id="MF_01934">
    <property type="entry name" value="MenB"/>
    <property type="match status" value="1"/>
</dbReference>
<dbReference type="NCBIfam" id="NF005637">
    <property type="entry name" value="PRK07396.1"/>
    <property type="match status" value="1"/>
</dbReference>
<comment type="catalytic activity">
    <reaction evidence="1">
        <text>2-succinylbenzoyl-CoA + H(+) = 1,4-dihydroxy-2-naphthoyl-CoA + H2O</text>
        <dbReference type="Rhea" id="RHEA:26562"/>
        <dbReference type="ChEBI" id="CHEBI:15377"/>
        <dbReference type="ChEBI" id="CHEBI:15378"/>
        <dbReference type="ChEBI" id="CHEBI:57364"/>
        <dbReference type="ChEBI" id="CHEBI:58897"/>
        <dbReference type="EC" id="4.1.3.36"/>
    </reaction>
</comment>
<organism evidence="5 6">
    <name type="scientific">Chlorella vulgaris</name>
    <name type="common">Green alga</name>
    <dbReference type="NCBI Taxonomy" id="3077"/>
    <lineage>
        <taxon>Eukaryota</taxon>
        <taxon>Viridiplantae</taxon>
        <taxon>Chlorophyta</taxon>
        <taxon>core chlorophytes</taxon>
        <taxon>Trebouxiophyceae</taxon>
        <taxon>Chlorellales</taxon>
        <taxon>Chlorellaceae</taxon>
        <taxon>Chlorella clade</taxon>
        <taxon>Chlorella</taxon>
    </lineage>
</organism>
<dbReference type="Gene3D" id="3.90.226.10">
    <property type="entry name" value="2-enoyl-CoA Hydratase, Chain A, domain 1"/>
    <property type="match status" value="1"/>
</dbReference>
<dbReference type="Gene3D" id="1.10.12.10">
    <property type="entry name" value="Lyase 2-enoyl-coa Hydratase, Chain A, domain 2"/>
    <property type="match status" value="1"/>
</dbReference>
<dbReference type="InterPro" id="IPR001753">
    <property type="entry name" value="Enoyl-CoA_hydra/iso"/>
</dbReference>
<gene>
    <name evidence="5" type="ORF">D9Q98_008015</name>
</gene>
<evidence type="ECO:0000256" key="3">
    <source>
        <dbReference type="ARBA" id="ARBA00066833"/>
    </source>
</evidence>
<dbReference type="Proteomes" id="UP001055712">
    <property type="component" value="Unassembled WGS sequence"/>
</dbReference>
<dbReference type="InterPro" id="IPR014748">
    <property type="entry name" value="Enoyl-CoA_hydra_C"/>
</dbReference>
<dbReference type="NCBIfam" id="TIGR01929">
    <property type="entry name" value="menB"/>
    <property type="match status" value="1"/>
</dbReference>
<dbReference type="GO" id="GO:0005829">
    <property type="term" value="C:cytosol"/>
    <property type="evidence" value="ECO:0007669"/>
    <property type="project" value="TreeGrafter"/>
</dbReference>
<dbReference type="OrthoDB" id="2018133at2759"/>
<dbReference type="InterPro" id="IPR010198">
    <property type="entry name" value="DHNA-CoA_synthase_MenB"/>
</dbReference>
<dbReference type="EMBL" id="SIDB01000011">
    <property type="protein sequence ID" value="KAI3426047.1"/>
    <property type="molecule type" value="Genomic_DNA"/>
</dbReference>
<comment type="caution">
    <text evidence="5">The sequence shown here is derived from an EMBL/GenBank/DDBJ whole genome shotgun (WGS) entry which is preliminary data.</text>
</comment>
<dbReference type="PANTHER" id="PTHR43113:SF1">
    <property type="entry name" value="1,4-DIHYDROXY-2-NAPHTHOYL-COA SYNTHASE, PEROXISOMAL"/>
    <property type="match status" value="1"/>
</dbReference>
<evidence type="ECO:0000256" key="4">
    <source>
        <dbReference type="RuleBase" id="RU003707"/>
    </source>
</evidence>
<dbReference type="Pfam" id="PF00378">
    <property type="entry name" value="ECH_1"/>
    <property type="match status" value="1"/>
</dbReference>
<reference evidence="5" key="2">
    <citation type="submission" date="2020-11" db="EMBL/GenBank/DDBJ databases">
        <authorList>
            <person name="Cecchin M."/>
            <person name="Marcolungo L."/>
            <person name="Rossato M."/>
            <person name="Girolomoni L."/>
            <person name="Cosentino E."/>
            <person name="Cuine S."/>
            <person name="Li-Beisson Y."/>
            <person name="Delledonne M."/>
            <person name="Ballottari M."/>
        </authorList>
    </citation>
    <scope>NUCLEOTIDE SEQUENCE</scope>
    <source>
        <strain evidence="5">211/11P</strain>
        <tissue evidence="5">Whole cell</tissue>
    </source>
</reference>
<keyword evidence="6" id="KW-1185">Reference proteome</keyword>
<evidence type="ECO:0000256" key="2">
    <source>
        <dbReference type="ARBA" id="ARBA00023239"/>
    </source>
</evidence>
<name>A0A9D4YU81_CHLVU</name>
<dbReference type="PROSITE" id="PS00166">
    <property type="entry name" value="ENOYL_COA_HYDRATASE"/>
    <property type="match status" value="1"/>
</dbReference>
<evidence type="ECO:0000313" key="6">
    <source>
        <dbReference type="Proteomes" id="UP001055712"/>
    </source>
</evidence>
<dbReference type="GO" id="GO:0008935">
    <property type="term" value="F:1,4-dihydroxy-2-naphthoyl-CoA synthase activity"/>
    <property type="evidence" value="ECO:0007669"/>
    <property type="project" value="UniProtKB-EC"/>
</dbReference>